<evidence type="ECO:0000256" key="2">
    <source>
        <dbReference type="ARBA" id="ARBA00022475"/>
    </source>
</evidence>
<accession>A0A5D4M978</accession>
<dbReference type="RefSeq" id="WP_148954869.1">
    <property type="nucleotide sequence ID" value="NZ_VTEG01000019.1"/>
</dbReference>
<dbReference type="InterPro" id="IPR051449">
    <property type="entry name" value="ABC-2_transporter_component"/>
</dbReference>
<feature type="transmembrane region" description="Helical" evidence="6">
    <location>
        <begin position="302"/>
        <end position="323"/>
    </location>
</feature>
<protein>
    <submittedName>
        <fullName evidence="8">ABC transporter permease</fullName>
    </submittedName>
</protein>
<dbReference type="GO" id="GO:0005886">
    <property type="term" value="C:plasma membrane"/>
    <property type="evidence" value="ECO:0007669"/>
    <property type="project" value="UniProtKB-SubCell"/>
</dbReference>
<proteinExistence type="predicted"/>
<feature type="domain" description="ABC-2 type transporter transmembrane" evidence="7">
    <location>
        <begin position="19"/>
        <end position="378"/>
    </location>
</feature>
<evidence type="ECO:0000256" key="1">
    <source>
        <dbReference type="ARBA" id="ARBA00004651"/>
    </source>
</evidence>
<feature type="transmembrane region" description="Helical" evidence="6">
    <location>
        <begin position="356"/>
        <end position="378"/>
    </location>
</feature>
<organism evidence="8 9">
    <name type="scientific">Rossellomorea vietnamensis</name>
    <dbReference type="NCBI Taxonomy" id="218284"/>
    <lineage>
        <taxon>Bacteria</taxon>
        <taxon>Bacillati</taxon>
        <taxon>Bacillota</taxon>
        <taxon>Bacilli</taxon>
        <taxon>Bacillales</taxon>
        <taxon>Bacillaceae</taxon>
        <taxon>Rossellomorea</taxon>
    </lineage>
</organism>
<dbReference type="GO" id="GO:0140359">
    <property type="term" value="F:ABC-type transporter activity"/>
    <property type="evidence" value="ECO:0007669"/>
    <property type="project" value="InterPro"/>
</dbReference>
<feature type="transmembrane region" description="Helical" evidence="6">
    <location>
        <begin position="21"/>
        <end position="42"/>
    </location>
</feature>
<evidence type="ECO:0000256" key="4">
    <source>
        <dbReference type="ARBA" id="ARBA00022989"/>
    </source>
</evidence>
<gene>
    <name evidence="8" type="ORF">FZC84_18815</name>
</gene>
<feature type="transmembrane region" description="Helical" evidence="6">
    <location>
        <begin position="270"/>
        <end position="290"/>
    </location>
</feature>
<evidence type="ECO:0000313" key="9">
    <source>
        <dbReference type="Proteomes" id="UP000325182"/>
    </source>
</evidence>
<feature type="transmembrane region" description="Helical" evidence="6">
    <location>
        <begin position="217"/>
        <end position="243"/>
    </location>
</feature>
<comment type="caution">
    <text evidence="8">The sequence shown here is derived from an EMBL/GenBank/DDBJ whole genome shotgun (WGS) entry which is preliminary data.</text>
</comment>
<dbReference type="AlphaFoldDB" id="A0A5D4M978"/>
<evidence type="ECO:0000313" key="8">
    <source>
        <dbReference type="EMBL" id="TYR97575.1"/>
    </source>
</evidence>
<dbReference type="Pfam" id="PF12698">
    <property type="entry name" value="ABC2_membrane_3"/>
    <property type="match status" value="1"/>
</dbReference>
<evidence type="ECO:0000256" key="5">
    <source>
        <dbReference type="ARBA" id="ARBA00023136"/>
    </source>
</evidence>
<evidence type="ECO:0000256" key="6">
    <source>
        <dbReference type="SAM" id="Phobius"/>
    </source>
</evidence>
<reference evidence="8 9" key="1">
    <citation type="submission" date="2019-08" db="EMBL/GenBank/DDBJ databases">
        <title>Bacillus genomes from the desert of Cuatro Cienegas, Coahuila.</title>
        <authorList>
            <person name="Olmedo-Alvarez G."/>
        </authorList>
    </citation>
    <scope>NUCLEOTIDE SEQUENCE [LARGE SCALE GENOMIC DNA]</scope>
    <source>
        <strain evidence="8 9">CH128b_4D</strain>
    </source>
</reference>
<dbReference type="EMBL" id="VTEG01000019">
    <property type="protein sequence ID" value="TYR97575.1"/>
    <property type="molecule type" value="Genomic_DNA"/>
</dbReference>
<dbReference type="PANTHER" id="PTHR30294:SF29">
    <property type="entry name" value="MULTIDRUG ABC TRANSPORTER PERMEASE YBHS-RELATED"/>
    <property type="match status" value="1"/>
</dbReference>
<sequence>MRSFSLVFKQSFRERVTSKSYILTTLALIIISLAAISLPSILENFSPPKEEVVVILNTPDIEVAELKQQLMNWKWKEGQANQVNFFKEEAQEGKILGLYVIDEYKSNYSVNYFSKANDVNLNSGLSMYLQSKKVNKIALSYNLLKSDQQSLFNPVLMEKEEFSADDEVSVFVTYLMLMFILMAIMMYGTTIATGVASEKASRVMEVMVTKVNPLSMIFGKIFGIALAGLLQFTAFFGCVALYLKLELVKPAKSLGNFELNLSALTIEHCIYFFIFFLLGYFLYASLYAVFGSMVSRPEELNGTTMPISMLLMASAFSGILFVIENPASLLSKFLAMFPFTSPFNMIILVMKDSASLIDISISIGLLVSTTFVFGYFAAKVYPKGILHFGENLKLRQLIMRKS</sequence>
<keyword evidence="2" id="KW-1003">Cell membrane</keyword>
<keyword evidence="4 6" id="KW-1133">Transmembrane helix</keyword>
<evidence type="ECO:0000256" key="3">
    <source>
        <dbReference type="ARBA" id="ARBA00022692"/>
    </source>
</evidence>
<evidence type="ECO:0000259" key="7">
    <source>
        <dbReference type="Pfam" id="PF12698"/>
    </source>
</evidence>
<dbReference type="PANTHER" id="PTHR30294">
    <property type="entry name" value="MEMBRANE COMPONENT OF ABC TRANSPORTER YHHJ-RELATED"/>
    <property type="match status" value="1"/>
</dbReference>
<dbReference type="Proteomes" id="UP000325182">
    <property type="component" value="Unassembled WGS sequence"/>
</dbReference>
<keyword evidence="5 6" id="KW-0472">Membrane</keyword>
<feature type="transmembrane region" description="Helical" evidence="6">
    <location>
        <begin position="171"/>
        <end position="196"/>
    </location>
</feature>
<feature type="transmembrane region" description="Helical" evidence="6">
    <location>
        <begin position="329"/>
        <end position="349"/>
    </location>
</feature>
<comment type="subcellular location">
    <subcellularLocation>
        <location evidence="1">Cell membrane</location>
        <topology evidence="1">Multi-pass membrane protein</topology>
    </subcellularLocation>
</comment>
<dbReference type="InterPro" id="IPR013525">
    <property type="entry name" value="ABC2_TM"/>
</dbReference>
<keyword evidence="3 6" id="KW-0812">Transmembrane</keyword>
<name>A0A5D4M978_9BACI</name>